<proteinExistence type="predicted"/>
<feature type="transmembrane region" description="Helical" evidence="1">
    <location>
        <begin position="313"/>
        <end position="332"/>
    </location>
</feature>
<feature type="transmembrane region" description="Helical" evidence="1">
    <location>
        <begin position="256"/>
        <end position="277"/>
    </location>
</feature>
<dbReference type="AlphaFoldDB" id="A0A6I1INH3"/>
<name>A0A6I1INH3_9BURK</name>
<feature type="transmembrane region" description="Helical" evidence="1">
    <location>
        <begin position="289"/>
        <end position="307"/>
    </location>
</feature>
<feature type="transmembrane region" description="Helical" evidence="1">
    <location>
        <begin position="344"/>
        <end position="367"/>
    </location>
</feature>
<organism evidence="2 3">
    <name type="scientific">Janthinobacterium violaceinigrum</name>
    <dbReference type="NCBI Taxonomy" id="2654252"/>
    <lineage>
        <taxon>Bacteria</taxon>
        <taxon>Pseudomonadati</taxon>
        <taxon>Pseudomonadota</taxon>
        <taxon>Betaproteobacteria</taxon>
        <taxon>Burkholderiales</taxon>
        <taxon>Oxalobacteraceae</taxon>
        <taxon>Janthinobacterium</taxon>
    </lineage>
</organism>
<dbReference type="EMBL" id="WFLI01000005">
    <property type="protein sequence ID" value="KAB8065731.1"/>
    <property type="molecule type" value="Genomic_DNA"/>
</dbReference>
<keyword evidence="1" id="KW-0812">Transmembrane</keyword>
<comment type="caution">
    <text evidence="2">The sequence shown here is derived from an EMBL/GenBank/DDBJ whole genome shotgun (WGS) entry which is preliminary data.</text>
</comment>
<dbReference type="InterPro" id="IPR022134">
    <property type="entry name" value="DUF3667"/>
</dbReference>
<protein>
    <submittedName>
        <fullName evidence="2">DUF3667 domain-containing protein</fullName>
    </submittedName>
</protein>
<dbReference type="Proteomes" id="UP000468717">
    <property type="component" value="Unassembled WGS sequence"/>
</dbReference>
<gene>
    <name evidence="2" type="ORF">GCN75_05650</name>
</gene>
<evidence type="ECO:0000256" key="1">
    <source>
        <dbReference type="SAM" id="Phobius"/>
    </source>
</evidence>
<reference evidence="2 3" key="1">
    <citation type="submission" date="2019-10" db="EMBL/GenBank/DDBJ databases">
        <title>Three novel species isolated from a subtropical stream in China.</title>
        <authorList>
            <person name="Lu H."/>
        </authorList>
    </citation>
    <scope>NUCLEOTIDE SEQUENCE [LARGE SCALE GENOMIC DNA]</scope>
    <source>
        <strain evidence="2 3">FT13W</strain>
    </source>
</reference>
<dbReference type="Pfam" id="PF12412">
    <property type="entry name" value="DUF3667"/>
    <property type="match status" value="1"/>
</dbReference>
<accession>A0A6I1INH3</accession>
<evidence type="ECO:0000313" key="3">
    <source>
        <dbReference type="Proteomes" id="UP000468717"/>
    </source>
</evidence>
<feature type="transmembrane region" description="Helical" evidence="1">
    <location>
        <begin position="106"/>
        <end position="127"/>
    </location>
</feature>
<keyword evidence="3" id="KW-1185">Reference proteome</keyword>
<keyword evidence="1" id="KW-0472">Membrane</keyword>
<evidence type="ECO:0000313" key="2">
    <source>
        <dbReference type="EMBL" id="KAB8065731.1"/>
    </source>
</evidence>
<sequence length="371" mass="41347">MSDLKAAGALTMAGVTSSEIEGDNTPQRASAAPIANCANCQAPLGGAFCQACGQSAHIHHSLLHLAEEVMHGILHFDAKAWKTLPLLVAFPGRLTRRYIDGQRKNYVSPLALFLFMVFLTFFITSFGSGKLLSRDANIASLTNHAASAKLRVERNEQALAEARKANTGVAGVEKALAVSRKLQHEAEQRLLYVVSPEKVNSEEAIELREPGWFDKTVAKIASSPPNPDADFPELEKSFRHAAENPELAFYKLKNTIYKFSFLLIPISLPFMWLMFFWKRDVTMYEHAVFVLYSLCFMSLLFTVLIPLSMLNQGWLIGLLVCLAPPLHMFLQLRGTYNLGKWGALWRTCMLLVVANIVFCVFIVLVLMKSVH</sequence>
<keyword evidence="1" id="KW-1133">Transmembrane helix</keyword>
<dbReference type="RefSeq" id="WP_152281747.1">
    <property type="nucleotide sequence ID" value="NZ_WFLI01000005.1"/>
</dbReference>